<evidence type="ECO:0000313" key="3">
    <source>
        <dbReference type="Proteomes" id="UP001169066"/>
    </source>
</evidence>
<sequence length="347" mass="40207">MDNSFKKLAEKMSSITTPTIQLGDTIKAISLDFKALNDAMNLSKSYGNTFTEITQYNKSINKQLQDTIKAISLDYTVLNDAMNLSKSYGNTFAEVTQFSKSINEQLQDTIKTMSLDFKALNDAMNLSMSYKDIFDTFTDLTYKNVFEEIRTITEFEIVQEIKIEENESQILFFTGDDKKERLDKFVIDQIIQIIPKIDVEKYKNLSPTTQKLITAVIMMFLPALYFYSSVYFEAYKNLEIEKAENNIQAFLEKNATKIDTDKVRKIKKIPQIENLNLINKDSHRFITVDGLRVRSEPSIKAQIIDHLNQGKIVEIVDKDKSWTKVIYEVDDSTIQGWIFTRYTKKFD</sequence>
<dbReference type="Gene3D" id="2.30.30.40">
    <property type="entry name" value="SH3 Domains"/>
    <property type="match status" value="1"/>
</dbReference>
<dbReference type="Proteomes" id="UP001169066">
    <property type="component" value="Unassembled WGS sequence"/>
</dbReference>
<dbReference type="EMBL" id="JAQIBC010000009">
    <property type="protein sequence ID" value="MDM5264506.1"/>
    <property type="molecule type" value="Genomic_DNA"/>
</dbReference>
<gene>
    <name evidence="2" type="ORF">PF327_09890</name>
</gene>
<comment type="caution">
    <text evidence="2">The sequence shown here is derived from an EMBL/GenBank/DDBJ whole genome shotgun (WGS) entry which is preliminary data.</text>
</comment>
<dbReference type="PROSITE" id="PS51781">
    <property type="entry name" value="SH3B"/>
    <property type="match status" value="1"/>
</dbReference>
<organism evidence="2 3">
    <name type="scientific">Sulfurovum xiamenensis</name>
    <dbReference type="NCBI Taxonomy" id="3019066"/>
    <lineage>
        <taxon>Bacteria</taxon>
        <taxon>Pseudomonadati</taxon>
        <taxon>Campylobacterota</taxon>
        <taxon>Epsilonproteobacteria</taxon>
        <taxon>Campylobacterales</taxon>
        <taxon>Sulfurovaceae</taxon>
        <taxon>Sulfurovum</taxon>
    </lineage>
</organism>
<evidence type="ECO:0000313" key="2">
    <source>
        <dbReference type="EMBL" id="MDM5264506.1"/>
    </source>
</evidence>
<evidence type="ECO:0000259" key="1">
    <source>
        <dbReference type="PROSITE" id="PS51781"/>
    </source>
</evidence>
<feature type="domain" description="SH3b" evidence="1">
    <location>
        <begin position="280"/>
        <end position="347"/>
    </location>
</feature>
<accession>A0ABT7QU06</accession>
<protein>
    <submittedName>
        <fullName evidence="2">SH3 domain-containing protein</fullName>
    </submittedName>
</protein>
<proteinExistence type="predicted"/>
<keyword evidence="3" id="KW-1185">Reference proteome</keyword>
<name>A0ABT7QU06_9BACT</name>
<dbReference type="InterPro" id="IPR003646">
    <property type="entry name" value="SH3-like_bac-type"/>
</dbReference>
<dbReference type="RefSeq" id="WP_289402403.1">
    <property type="nucleotide sequence ID" value="NZ_JAQIBC010000009.1"/>
</dbReference>
<dbReference type="SMART" id="SM00287">
    <property type="entry name" value="SH3b"/>
    <property type="match status" value="1"/>
</dbReference>
<dbReference type="Pfam" id="PF08239">
    <property type="entry name" value="SH3_3"/>
    <property type="match status" value="1"/>
</dbReference>
<reference evidence="2" key="1">
    <citation type="submission" date="2023-01" db="EMBL/GenBank/DDBJ databases">
        <title>Sulfurovum sp. XTW-4 genome assembly.</title>
        <authorList>
            <person name="Wang J."/>
        </authorList>
    </citation>
    <scope>NUCLEOTIDE SEQUENCE</scope>
    <source>
        <strain evidence="2">XTW-4</strain>
    </source>
</reference>